<feature type="non-terminal residue" evidence="1">
    <location>
        <position position="1"/>
    </location>
</feature>
<proteinExistence type="predicted"/>
<dbReference type="AlphaFoldDB" id="A0A0F9A6M4"/>
<protein>
    <submittedName>
        <fullName evidence="1">Uncharacterized protein</fullName>
    </submittedName>
</protein>
<accession>A0A0F9A6M4</accession>
<gene>
    <name evidence="1" type="ORF">LCGC14_2688850</name>
</gene>
<dbReference type="EMBL" id="LAZR01047604">
    <property type="protein sequence ID" value="KKK93840.1"/>
    <property type="molecule type" value="Genomic_DNA"/>
</dbReference>
<name>A0A0F9A6M4_9ZZZZ</name>
<organism evidence="1">
    <name type="scientific">marine sediment metagenome</name>
    <dbReference type="NCBI Taxonomy" id="412755"/>
    <lineage>
        <taxon>unclassified sequences</taxon>
        <taxon>metagenomes</taxon>
        <taxon>ecological metagenomes</taxon>
    </lineage>
</organism>
<reference evidence="1" key="1">
    <citation type="journal article" date="2015" name="Nature">
        <title>Complex archaea that bridge the gap between prokaryotes and eukaryotes.</title>
        <authorList>
            <person name="Spang A."/>
            <person name="Saw J.H."/>
            <person name="Jorgensen S.L."/>
            <person name="Zaremba-Niedzwiedzka K."/>
            <person name="Martijn J."/>
            <person name="Lind A.E."/>
            <person name="van Eijk R."/>
            <person name="Schleper C."/>
            <person name="Guy L."/>
            <person name="Ettema T.J."/>
        </authorList>
    </citation>
    <scope>NUCLEOTIDE SEQUENCE</scope>
</reference>
<comment type="caution">
    <text evidence="1">The sequence shown here is derived from an EMBL/GenBank/DDBJ whole genome shotgun (WGS) entry which is preliminary data.</text>
</comment>
<evidence type="ECO:0000313" key="1">
    <source>
        <dbReference type="EMBL" id="KKK93840.1"/>
    </source>
</evidence>
<sequence>GVRSNVFTIYKNGNLVTDGDISGADITASDNFIASLGAEGTPSYTFTGLEDTGMYAPDANSLGFTINGSQVLVINPTETVIVGNLEPFDDNTLDLGHPGWRWRNLFLSDDASIGGDISCVDITASGTITDGTATILGGNILTIGTLGAGASSVTHTGDGRKNTAYITLTAEALTVGASATLGVGLLVYNLPAGNITITNCFLSVALAGVTILDDTPEFGVGTVIASGTVSDLGTPATFENIMIGAAMTDTNGTVDIRQVATVLNVLTGGAHTVHVNFADIWGANTDAVAAITGLLRIDYVFNEA</sequence>